<dbReference type="EMBL" id="JADEWL010000161">
    <property type="protein sequence ID" value="MBE9216368.1"/>
    <property type="molecule type" value="Genomic_DNA"/>
</dbReference>
<name>A0A8J7FHG7_9CYAN</name>
<sequence length="211" mass="24401">MKTSKTAQELFQTAYENRYTWDEDFPGYSAKVQLIQGEETYTGKILVNRDLSVEVSGISDIQVQEGIYIQLRNVITHCKTAPFNEEHQEHEFIQDSTDDTQAVVIIVKGESLDSTYKIREKEICQVTRIKGNTAFVIDTHENLDTGEGYIANRYDVIFRDLQTKEIQSILKFEDTYEKVGKYYLMTKQVVQDSQDGKETITEFSYFDIKLG</sequence>
<dbReference type="Proteomes" id="UP000620559">
    <property type="component" value="Unassembled WGS sequence"/>
</dbReference>
<dbReference type="Pfam" id="PF11866">
    <property type="entry name" value="DUF3386"/>
    <property type="match status" value="1"/>
</dbReference>
<gene>
    <name evidence="1" type="ORF">IQ247_27525</name>
</gene>
<dbReference type="RefSeq" id="WP_193924902.1">
    <property type="nucleotide sequence ID" value="NZ_JADEWL010000161.1"/>
</dbReference>
<protein>
    <submittedName>
        <fullName evidence="1">DUF3386 domain-containing protein</fullName>
    </submittedName>
</protein>
<keyword evidence="2" id="KW-1185">Reference proteome</keyword>
<comment type="caution">
    <text evidence="1">The sequence shown here is derived from an EMBL/GenBank/DDBJ whole genome shotgun (WGS) entry which is preliminary data.</text>
</comment>
<proteinExistence type="predicted"/>
<reference evidence="1" key="1">
    <citation type="submission" date="2020-10" db="EMBL/GenBank/DDBJ databases">
        <authorList>
            <person name="Castelo-Branco R."/>
            <person name="Eusebio N."/>
            <person name="Adriana R."/>
            <person name="Vieira A."/>
            <person name="Brugerolle De Fraissinette N."/>
            <person name="Rezende De Castro R."/>
            <person name="Schneider M.P."/>
            <person name="Vasconcelos V."/>
            <person name="Leao P.N."/>
        </authorList>
    </citation>
    <scope>NUCLEOTIDE SEQUENCE</scope>
    <source>
        <strain evidence="1">LEGE 06105</strain>
    </source>
</reference>
<dbReference type="InterPro" id="IPR021809">
    <property type="entry name" value="DUF3386"/>
</dbReference>
<evidence type="ECO:0000313" key="2">
    <source>
        <dbReference type="Proteomes" id="UP000620559"/>
    </source>
</evidence>
<dbReference type="AlphaFoldDB" id="A0A8J7FHG7"/>
<accession>A0A8J7FHG7</accession>
<evidence type="ECO:0000313" key="1">
    <source>
        <dbReference type="EMBL" id="MBE9216368.1"/>
    </source>
</evidence>
<organism evidence="1 2">
    <name type="scientific">Plectonema cf. radiosum LEGE 06105</name>
    <dbReference type="NCBI Taxonomy" id="945769"/>
    <lineage>
        <taxon>Bacteria</taxon>
        <taxon>Bacillati</taxon>
        <taxon>Cyanobacteriota</taxon>
        <taxon>Cyanophyceae</taxon>
        <taxon>Oscillatoriophycideae</taxon>
        <taxon>Oscillatoriales</taxon>
        <taxon>Microcoleaceae</taxon>
        <taxon>Plectonema</taxon>
    </lineage>
</organism>